<dbReference type="Proteomes" id="UP000005384">
    <property type="component" value="Unassembled WGS sequence"/>
</dbReference>
<dbReference type="PATRIC" id="fig|742737.3.peg.1939"/>
<keyword evidence="2" id="KW-1185">Reference proteome</keyword>
<dbReference type="HOGENOM" id="CLU_2105819_0_0_9"/>
<sequence length="112" mass="13305">MEFTVMCADKPVAEVYISEDKKEVNINRLVPDSIEQPFGGDKLDLERVYRFLKSRCYEDGRADLKEILAQAGMSSNNPWEWVKITHGVTWEDFFWIRFPGETLTWEDVRWKR</sequence>
<reference evidence="1 2" key="1">
    <citation type="submission" date="2011-08" db="EMBL/GenBank/DDBJ databases">
        <title>The Genome Sequence of Clostridium hathewayi WAL-18680.</title>
        <authorList>
            <consortium name="The Broad Institute Genome Sequencing Platform"/>
            <person name="Earl A."/>
            <person name="Ward D."/>
            <person name="Feldgarden M."/>
            <person name="Gevers D."/>
            <person name="Finegold S.M."/>
            <person name="Summanen P.H."/>
            <person name="Molitoris D.R."/>
            <person name="Song M."/>
            <person name="Daigneault M."/>
            <person name="Allen-Vercoe E."/>
            <person name="Young S.K."/>
            <person name="Zeng Q."/>
            <person name="Gargeya S."/>
            <person name="Fitzgerald M."/>
            <person name="Haas B."/>
            <person name="Abouelleil A."/>
            <person name="Alvarado L."/>
            <person name="Arachchi H.M."/>
            <person name="Berlin A."/>
            <person name="Brown A."/>
            <person name="Chapman S.B."/>
            <person name="Chen Z."/>
            <person name="Dunbar C."/>
            <person name="Freedman E."/>
            <person name="Gearin G."/>
            <person name="Gellesch M."/>
            <person name="Goldberg J."/>
            <person name="Griggs A."/>
            <person name="Gujja S."/>
            <person name="Heiman D."/>
            <person name="Howarth C."/>
            <person name="Larson L."/>
            <person name="Lui A."/>
            <person name="MacDonald P.J.P."/>
            <person name="Montmayeur A."/>
            <person name="Murphy C."/>
            <person name="Neiman D."/>
            <person name="Pearson M."/>
            <person name="Priest M."/>
            <person name="Roberts A."/>
            <person name="Saif S."/>
            <person name="Shea T."/>
            <person name="Shenoy N."/>
            <person name="Sisk P."/>
            <person name="Stolte C."/>
            <person name="Sykes S."/>
            <person name="Wortman J."/>
            <person name="Nusbaum C."/>
            <person name="Birren B."/>
        </authorList>
    </citation>
    <scope>NUCLEOTIDE SEQUENCE [LARGE SCALE GENOMIC DNA]</scope>
    <source>
        <strain evidence="1 2">WAL-18680</strain>
    </source>
</reference>
<dbReference type="RefSeq" id="WP_006779894.1">
    <property type="nucleotide sequence ID" value="NZ_CP040506.1"/>
</dbReference>
<dbReference type="OrthoDB" id="428540at2"/>
<dbReference type="EMBL" id="ADLN01000035">
    <property type="protein sequence ID" value="EHI60136.1"/>
    <property type="molecule type" value="Genomic_DNA"/>
</dbReference>
<protein>
    <submittedName>
        <fullName evidence="1">Uncharacterized protein</fullName>
    </submittedName>
</protein>
<comment type="caution">
    <text evidence="1">The sequence shown here is derived from an EMBL/GenBank/DDBJ whole genome shotgun (WGS) entry which is preliminary data.</text>
</comment>
<evidence type="ECO:0000313" key="2">
    <source>
        <dbReference type="Proteomes" id="UP000005384"/>
    </source>
</evidence>
<name>G5IEI7_9FIRM</name>
<organism evidence="1 2">
    <name type="scientific">Hungatella hathewayi WAL-18680</name>
    <dbReference type="NCBI Taxonomy" id="742737"/>
    <lineage>
        <taxon>Bacteria</taxon>
        <taxon>Bacillati</taxon>
        <taxon>Bacillota</taxon>
        <taxon>Clostridia</taxon>
        <taxon>Lachnospirales</taxon>
        <taxon>Lachnospiraceae</taxon>
        <taxon>Hungatella</taxon>
    </lineage>
</organism>
<proteinExistence type="predicted"/>
<evidence type="ECO:0000313" key="1">
    <source>
        <dbReference type="EMBL" id="EHI60136.1"/>
    </source>
</evidence>
<gene>
    <name evidence="1" type="ORF">HMPREF9473_01914</name>
</gene>
<dbReference type="AlphaFoldDB" id="G5IEI7"/>
<accession>G5IEI7</accession>